<feature type="transmembrane region" description="Helical" evidence="1">
    <location>
        <begin position="197"/>
        <end position="224"/>
    </location>
</feature>
<evidence type="ECO:0000313" key="3">
    <source>
        <dbReference type="Proteomes" id="UP000241074"/>
    </source>
</evidence>
<keyword evidence="1" id="KW-0812">Transmembrane</keyword>
<feature type="transmembrane region" description="Helical" evidence="1">
    <location>
        <begin position="251"/>
        <end position="272"/>
    </location>
</feature>
<dbReference type="RefSeq" id="WP_106893386.1">
    <property type="nucleotide sequence ID" value="NZ_CP027860.1"/>
</dbReference>
<protein>
    <recommendedName>
        <fullName evidence="4">Divalent metal cation transporter</fullName>
    </recommendedName>
</protein>
<feature type="transmembrane region" description="Helical" evidence="1">
    <location>
        <begin position="298"/>
        <end position="321"/>
    </location>
</feature>
<organism evidence="2 3">
    <name type="scientific">Ahniella affigens</name>
    <dbReference type="NCBI Taxonomy" id="2021234"/>
    <lineage>
        <taxon>Bacteria</taxon>
        <taxon>Pseudomonadati</taxon>
        <taxon>Pseudomonadota</taxon>
        <taxon>Gammaproteobacteria</taxon>
        <taxon>Lysobacterales</taxon>
        <taxon>Rhodanobacteraceae</taxon>
        <taxon>Ahniella</taxon>
    </lineage>
</organism>
<evidence type="ECO:0000313" key="2">
    <source>
        <dbReference type="EMBL" id="AVP99468.1"/>
    </source>
</evidence>
<feature type="transmembrane region" description="Helical" evidence="1">
    <location>
        <begin position="118"/>
        <end position="134"/>
    </location>
</feature>
<dbReference type="OrthoDB" id="9787548at2"/>
<keyword evidence="1" id="KW-0472">Membrane</keyword>
<feature type="transmembrane region" description="Helical" evidence="1">
    <location>
        <begin position="341"/>
        <end position="359"/>
    </location>
</feature>
<dbReference type="KEGG" id="xba:C7S18_20850"/>
<feature type="transmembrane region" description="Helical" evidence="1">
    <location>
        <begin position="407"/>
        <end position="427"/>
    </location>
</feature>
<accession>A0A2P1PX95</accession>
<feature type="transmembrane region" description="Helical" evidence="1">
    <location>
        <begin position="12"/>
        <end position="33"/>
    </location>
</feature>
<feature type="transmembrane region" description="Helical" evidence="1">
    <location>
        <begin position="365"/>
        <end position="387"/>
    </location>
</feature>
<dbReference type="NCBIfam" id="NF037982">
    <property type="entry name" value="Nramp_1"/>
    <property type="match status" value="1"/>
</dbReference>
<evidence type="ECO:0000256" key="1">
    <source>
        <dbReference type="SAM" id="Phobius"/>
    </source>
</evidence>
<dbReference type="Proteomes" id="UP000241074">
    <property type="component" value="Chromosome"/>
</dbReference>
<feature type="transmembrane region" description="Helical" evidence="1">
    <location>
        <begin position="39"/>
        <end position="58"/>
    </location>
</feature>
<keyword evidence="3" id="KW-1185">Reference proteome</keyword>
<feature type="transmembrane region" description="Helical" evidence="1">
    <location>
        <begin position="141"/>
        <end position="164"/>
    </location>
</feature>
<dbReference type="AlphaFoldDB" id="A0A2P1PX95"/>
<proteinExistence type="predicted"/>
<evidence type="ECO:0008006" key="4">
    <source>
        <dbReference type="Google" id="ProtNLM"/>
    </source>
</evidence>
<feature type="transmembrane region" description="Helical" evidence="1">
    <location>
        <begin position="79"/>
        <end position="98"/>
    </location>
</feature>
<reference evidence="2 3" key="1">
    <citation type="submission" date="2018-03" db="EMBL/GenBank/DDBJ databases">
        <title>Ahniella affigens gen. nov., sp. nov., a gammaproteobacterium isolated from sandy soil near a stream.</title>
        <authorList>
            <person name="Ko Y."/>
            <person name="Kim J.-H."/>
        </authorList>
    </citation>
    <scope>NUCLEOTIDE SEQUENCE [LARGE SCALE GENOMIC DNA]</scope>
    <source>
        <strain evidence="2 3">D13</strain>
    </source>
</reference>
<keyword evidence="1" id="KW-1133">Transmembrane helix</keyword>
<dbReference type="EMBL" id="CP027860">
    <property type="protein sequence ID" value="AVP99468.1"/>
    <property type="molecule type" value="Genomic_DNA"/>
</dbReference>
<sequence>MADHHVPRLGFWAFSATAIFSALAIGAGELVFWPSLVLANGPSVIWLGIAAVVLQWFINIEIARTTLLTRHKLGSHVAAQWPLLGMLLALGATVPWVWPGWVLGGAQFVAILNYGPEKPIAVGILVLSVLLLLGPGNRFRWLAIVQSIGLGLLLLGVLLVFAYVEWRFGGLSRFSRLLFAEAGFLKPIASLRTSDDLAFFTMLGGIVFAGAGGIMNLGYGYLLIERGGIPEIRDAAGLRPWMRLVRLEHGLLFALANSLTIGFIAAMLWMTFGGVTPKGGGVALVAAAHDILARENPLIGASFALAGFLVFWTSAVGVLDFASRIAADILGRLTGLAELKLYNGLVLGQALLSALILFSPITQPFWLMVISAVLNTGVMALYCGYLVWNNARQVPTWAKPGWPIQAILGLGCLLYCALLMLAVARVVG</sequence>
<name>A0A2P1PX95_9GAMM</name>
<gene>
    <name evidence="2" type="ORF">C7S18_20850</name>
</gene>
<reference evidence="2 3" key="2">
    <citation type="submission" date="2018-03" db="EMBL/GenBank/DDBJ databases">
        <authorList>
            <person name="Keele B.F."/>
        </authorList>
    </citation>
    <scope>NUCLEOTIDE SEQUENCE [LARGE SCALE GENOMIC DNA]</scope>
    <source>
        <strain evidence="2 3">D13</strain>
    </source>
</reference>